<gene>
    <name evidence="2" type="ORF">ACERZ8_15005</name>
</gene>
<proteinExistence type="predicted"/>
<evidence type="ECO:0000313" key="2">
    <source>
        <dbReference type="EMBL" id="MFL4471126.1"/>
    </source>
</evidence>
<dbReference type="InterPro" id="IPR018968">
    <property type="entry name" value="Phasin"/>
</dbReference>
<dbReference type="EMBL" id="JBHDIY010000002">
    <property type="protein sequence ID" value="MFL4471126.1"/>
    <property type="molecule type" value="Genomic_DNA"/>
</dbReference>
<feature type="domain" description="Phasin" evidence="1">
    <location>
        <begin position="22"/>
        <end position="107"/>
    </location>
</feature>
<dbReference type="Proteomes" id="UP001627408">
    <property type="component" value="Unassembled WGS sequence"/>
</dbReference>
<organism evidence="2 3">
    <name type="scientific">Tateyamaria armeniaca</name>
    <dbReference type="NCBI Taxonomy" id="2518930"/>
    <lineage>
        <taxon>Bacteria</taxon>
        <taxon>Pseudomonadati</taxon>
        <taxon>Pseudomonadota</taxon>
        <taxon>Alphaproteobacteria</taxon>
        <taxon>Rhodobacterales</taxon>
        <taxon>Roseobacteraceae</taxon>
        <taxon>Tateyamaria</taxon>
    </lineage>
</organism>
<evidence type="ECO:0000313" key="3">
    <source>
        <dbReference type="Proteomes" id="UP001627408"/>
    </source>
</evidence>
<name>A0ABW8UVM0_9RHOB</name>
<reference evidence="2 3" key="1">
    <citation type="submission" date="2024-08" db="EMBL/GenBank/DDBJ databases">
        <title>Tateyamaria sp. nov., isolated from marine algae.</title>
        <authorList>
            <person name="Choi B.J."/>
            <person name="Kim J.M."/>
            <person name="Lee J.K."/>
            <person name="Choi D.G."/>
            <person name="Bayburt H."/>
            <person name="Baek J.H."/>
            <person name="Han D.M."/>
            <person name="Jeon C.O."/>
        </authorList>
    </citation>
    <scope>NUCLEOTIDE SEQUENCE [LARGE SCALE GENOMIC DNA]</scope>
    <source>
        <strain evidence="2 3">KMU-156</strain>
    </source>
</reference>
<comment type="caution">
    <text evidence="2">The sequence shown here is derived from an EMBL/GenBank/DDBJ whole genome shotgun (WGS) entry which is preliminary data.</text>
</comment>
<keyword evidence="3" id="KW-1185">Reference proteome</keyword>
<sequence>MASKSPRQDDRSPSTAEPFNAFVHLQEAGLGNMMGLSTAWVEALSDMGAEVASFVAERIKEDVKTQHQILHCKNVTDLQHIQGQFIQKAMEQYQVETGKLLKMSTDAFAPPEDDKTD</sequence>
<accession>A0ABW8UVM0</accession>
<evidence type="ECO:0000259" key="1">
    <source>
        <dbReference type="Pfam" id="PF09361"/>
    </source>
</evidence>
<protein>
    <submittedName>
        <fullName evidence="2">Phasin family protein</fullName>
    </submittedName>
</protein>
<dbReference type="Pfam" id="PF09361">
    <property type="entry name" value="Phasin_2"/>
    <property type="match status" value="1"/>
</dbReference>
<dbReference type="RefSeq" id="WP_407592958.1">
    <property type="nucleotide sequence ID" value="NZ_JBHDIY010000002.1"/>
</dbReference>